<name>A0A1Y2I2D3_9FUNG</name>
<organism evidence="1 2">
    <name type="scientific">Catenaria anguillulae PL171</name>
    <dbReference type="NCBI Taxonomy" id="765915"/>
    <lineage>
        <taxon>Eukaryota</taxon>
        <taxon>Fungi</taxon>
        <taxon>Fungi incertae sedis</taxon>
        <taxon>Blastocladiomycota</taxon>
        <taxon>Blastocladiomycetes</taxon>
        <taxon>Blastocladiales</taxon>
        <taxon>Catenariaceae</taxon>
        <taxon>Catenaria</taxon>
    </lineage>
</organism>
<accession>A0A1Y2I2D3</accession>
<reference evidence="1 2" key="1">
    <citation type="submission" date="2016-07" db="EMBL/GenBank/DDBJ databases">
        <title>Pervasive Adenine N6-methylation of Active Genes in Fungi.</title>
        <authorList>
            <consortium name="DOE Joint Genome Institute"/>
            <person name="Mondo S.J."/>
            <person name="Dannebaum R.O."/>
            <person name="Kuo R.C."/>
            <person name="Labutti K."/>
            <person name="Haridas S."/>
            <person name="Kuo A."/>
            <person name="Salamov A."/>
            <person name="Ahrendt S.R."/>
            <person name="Lipzen A."/>
            <person name="Sullivan W."/>
            <person name="Andreopoulos W.B."/>
            <person name="Clum A."/>
            <person name="Lindquist E."/>
            <person name="Daum C."/>
            <person name="Ramamoorthy G.K."/>
            <person name="Gryganskyi A."/>
            <person name="Culley D."/>
            <person name="Magnuson J.K."/>
            <person name="James T.Y."/>
            <person name="O'Malley M.A."/>
            <person name="Stajich J.E."/>
            <person name="Spatafora J.W."/>
            <person name="Visel A."/>
            <person name="Grigoriev I.V."/>
        </authorList>
    </citation>
    <scope>NUCLEOTIDE SEQUENCE [LARGE SCALE GENOMIC DNA]</scope>
    <source>
        <strain evidence="1 2">PL171</strain>
    </source>
</reference>
<gene>
    <name evidence="1" type="ORF">BCR44DRAFT_1426799</name>
</gene>
<dbReference type="Proteomes" id="UP000193411">
    <property type="component" value="Unassembled WGS sequence"/>
</dbReference>
<dbReference type="EMBL" id="MCFL01000005">
    <property type="protein sequence ID" value="ORZ39572.1"/>
    <property type="molecule type" value="Genomic_DNA"/>
</dbReference>
<evidence type="ECO:0000313" key="1">
    <source>
        <dbReference type="EMBL" id="ORZ39572.1"/>
    </source>
</evidence>
<proteinExistence type="predicted"/>
<evidence type="ECO:0000313" key="2">
    <source>
        <dbReference type="Proteomes" id="UP000193411"/>
    </source>
</evidence>
<comment type="caution">
    <text evidence="1">The sequence shown here is derived from an EMBL/GenBank/DDBJ whole genome shotgun (WGS) entry which is preliminary data.</text>
</comment>
<keyword evidence="2" id="KW-1185">Reference proteome</keyword>
<sequence>MRLTDLSHSAACLSLLCSQPVSSPRPCLHHTVRSTFATFVSSPISPVRRRSPTFPYPQVGCKQPLNSSFPFAFAEIPLRSSGHLDFSCSFVLALVSLIRFLSTRSRPMPRIVEAFHSLPVTLHGCEGRTQGRTCP</sequence>
<protein>
    <submittedName>
        <fullName evidence="1">Uncharacterized protein</fullName>
    </submittedName>
</protein>
<dbReference type="AlphaFoldDB" id="A0A1Y2I2D3"/>